<name>A0AA96ZW22_9EURY</name>
<sequence length="295" mass="32958">MTLISANQKMKDCFDSPSAEKQIVSFIQKTVKKANANGVVLGLSGGIDSAVVAALSAKALGSENVWCFFFHTGNTYENDFMDALSVEKQFGFHLQKIDMGSIFLSAKSVMNTVDFAAENNETHETQNAFESRIADGNLKSRLRMSLLYNFANESNLLVIGTKNKTEKMTGYFTKFGDGGVDFEPIADLYKTEVRLLAKHMNLPENILSKVPSAGFFEGQSDEADFGISYDELDAFLEWVEKRKSDGKNKKFGEKEIRMIEKSGIPKEKAVSILERMKRAKHKQKMPASLKLKDKK</sequence>
<dbReference type="GO" id="GO:0008795">
    <property type="term" value="F:NAD+ synthase activity"/>
    <property type="evidence" value="ECO:0007669"/>
    <property type="project" value="UniProtKB-UniRule"/>
</dbReference>
<comment type="similarity">
    <text evidence="1 8 10">Belongs to the NAD synthetase family.</text>
</comment>
<feature type="binding site" evidence="8">
    <location>
        <position position="48"/>
    </location>
    <ligand>
        <name>Mg(2+)</name>
        <dbReference type="ChEBI" id="CHEBI:18420"/>
    </ligand>
</feature>
<gene>
    <name evidence="8 13" type="primary">nadE</name>
    <name evidence="13" type="ORF">MsAc7_16630</name>
</gene>
<dbReference type="Pfam" id="PF02540">
    <property type="entry name" value="NAD_synthase"/>
    <property type="match status" value="1"/>
</dbReference>
<proteinExistence type="inferred from homology"/>
<feature type="binding site" description="in other chain" evidence="8">
    <location>
        <position position="141"/>
    </location>
    <ligand>
        <name>deamido-NAD(+)</name>
        <dbReference type="ChEBI" id="CHEBI:58437"/>
        <note>ligand shared between two neighboring subunits</note>
    </ligand>
</feature>
<keyword evidence="4 8" id="KW-0547">Nucleotide-binding</keyword>
<protein>
    <recommendedName>
        <fullName evidence="8 11">NH(3)-dependent NAD(+) synthetase</fullName>
        <ecNumber evidence="8 11">6.3.1.5</ecNumber>
    </recommendedName>
</protein>
<dbReference type="InterPro" id="IPR014729">
    <property type="entry name" value="Rossmann-like_a/b/a_fold"/>
</dbReference>
<evidence type="ECO:0000256" key="6">
    <source>
        <dbReference type="ARBA" id="ARBA00022842"/>
    </source>
</evidence>
<dbReference type="PROSITE" id="PS51553">
    <property type="entry name" value="GMPS_ATP_PPASE"/>
    <property type="match status" value="1"/>
</dbReference>
<evidence type="ECO:0000256" key="2">
    <source>
        <dbReference type="ARBA" id="ARBA00022598"/>
    </source>
</evidence>
<feature type="binding site" evidence="8">
    <location>
        <position position="166"/>
    </location>
    <ligand>
        <name>Mg(2+)</name>
        <dbReference type="ChEBI" id="CHEBI:18420"/>
    </ligand>
</feature>
<comment type="function">
    <text evidence="8">Catalyzes the ATP-dependent amidation of deamido-NAD to form NAD. Uses ammonia as a nitrogen source.</text>
</comment>
<keyword evidence="3 8" id="KW-0479">Metal-binding</keyword>
<feature type="binding site" evidence="8">
    <location>
        <position position="181"/>
    </location>
    <ligand>
        <name>deamido-NAD(+)</name>
        <dbReference type="ChEBI" id="CHEBI:58437"/>
        <note>ligand shared between two neighboring subunits</note>
    </ligand>
</feature>
<evidence type="ECO:0000256" key="5">
    <source>
        <dbReference type="ARBA" id="ARBA00022840"/>
    </source>
</evidence>
<keyword evidence="5 8" id="KW-0067">ATP-binding</keyword>
<keyword evidence="6 8" id="KW-0460">Magnesium</keyword>
<dbReference type="NCBIfam" id="TIGR00552">
    <property type="entry name" value="nadE"/>
    <property type="match status" value="1"/>
</dbReference>
<dbReference type="AlphaFoldDB" id="A0AA96ZW22"/>
<evidence type="ECO:0000256" key="11">
    <source>
        <dbReference type="RuleBase" id="RU003812"/>
    </source>
</evidence>
<evidence type="ECO:0000256" key="8">
    <source>
        <dbReference type="HAMAP-Rule" id="MF_00193"/>
    </source>
</evidence>
<dbReference type="NCBIfam" id="NF010587">
    <property type="entry name" value="PRK13980.1"/>
    <property type="match status" value="1"/>
</dbReference>
<organism evidence="13 14">
    <name type="scientific">Methanolapillus millepedarum</name>
    <dbReference type="NCBI Taxonomy" id="3028296"/>
    <lineage>
        <taxon>Archaea</taxon>
        <taxon>Methanobacteriati</taxon>
        <taxon>Methanobacteriota</taxon>
        <taxon>Stenosarchaea group</taxon>
        <taxon>Methanomicrobia</taxon>
        <taxon>Methanosarcinales</taxon>
        <taxon>Methanosarcinaceae</taxon>
        <taxon>Methanolapillus</taxon>
    </lineage>
</organism>
<dbReference type="RefSeq" id="WP_338102424.1">
    <property type="nucleotide sequence ID" value="NZ_CP131060.1"/>
</dbReference>
<dbReference type="GO" id="GO:0009435">
    <property type="term" value="P:NAD+ biosynthetic process"/>
    <property type="evidence" value="ECO:0007669"/>
    <property type="project" value="UniProtKB-UniRule"/>
</dbReference>
<feature type="binding site" evidence="8">
    <location>
        <position position="190"/>
    </location>
    <ligand>
        <name>ATP</name>
        <dbReference type="ChEBI" id="CHEBI:30616"/>
    </ligand>
</feature>
<comment type="pathway">
    <text evidence="8">Cofactor biosynthesis; NAD(+) biosynthesis; NAD(+) from deamido-NAD(+) (ammonia route): step 1/1.</text>
</comment>
<dbReference type="Proteomes" id="UP001303587">
    <property type="component" value="Chromosome"/>
</dbReference>
<feature type="binding site" evidence="8">
    <location>
        <position position="161"/>
    </location>
    <ligand>
        <name>ATP</name>
        <dbReference type="ChEBI" id="CHEBI:30616"/>
    </ligand>
</feature>
<feature type="domain" description="GMPS ATP-PPase" evidence="12">
    <location>
        <begin position="14"/>
        <end position="209"/>
    </location>
</feature>
<feature type="binding site" description="in other chain" evidence="8">
    <location>
        <begin position="281"/>
        <end position="282"/>
    </location>
    <ligand>
        <name>deamido-NAD(+)</name>
        <dbReference type="ChEBI" id="CHEBI:58437"/>
        <note>ligand shared between two neighboring subunits</note>
    </ligand>
</feature>
<dbReference type="HAMAP" id="MF_00193">
    <property type="entry name" value="NadE_ammonia_dep"/>
    <property type="match status" value="1"/>
</dbReference>
<evidence type="ECO:0000313" key="13">
    <source>
        <dbReference type="EMBL" id="WNY26091.1"/>
    </source>
</evidence>
<dbReference type="SUPFAM" id="SSF52402">
    <property type="entry name" value="Adenine nucleotide alpha hydrolases-like"/>
    <property type="match status" value="1"/>
</dbReference>
<comment type="subunit">
    <text evidence="8">Homodimer.</text>
</comment>
<dbReference type="PANTHER" id="PTHR23090">
    <property type="entry name" value="NH 3 /GLUTAMINE-DEPENDENT NAD + SYNTHETASE"/>
    <property type="match status" value="1"/>
</dbReference>
<dbReference type="GeneID" id="89230759"/>
<evidence type="ECO:0000313" key="14">
    <source>
        <dbReference type="Proteomes" id="UP001303587"/>
    </source>
</evidence>
<dbReference type="CDD" id="cd00553">
    <property type="entry name" value="NAD_synthase"/>
    <property type="match status" value="1"/>
</dbReference>
<dbReference type="InterPro" id="IPR025777">
    <property type="entry name" value="GMPS_ATP_PPase_dom"/>
</dbReference>
<keyword evidence="2 8" id="KW-0436">Ligase</keyword>
<feature type="binding site" description="in other chain" evidence="8">
    <location>
        <position position="174"/>
    </location>
    <ligand>
        <name>deamido-NAD(+)</name>
        <dbReference type="ChEBI" id="CHEBI:58437"/>
        <note>ligand shared between two neighboring subunits</note>
    </ligand>
</feature>
<keyword evidence="7 8" id="KW-0520">NAD</keyword>
<dbReference type="GO" id="GO:0005737">
    <property type="term" value="C:cytoplasm"/>
    <property type="evidence" value="ECO:0007669"/>
    <property type="project" value="InterPro"/>
</dbReference>
<dbReference type="InterPro" id="IPR022926">
    <property type="entry name" value="NH(3)-dep_NAD(+)_synth"/>
</dbReference>
<keyword evidence="14" id="KW-1185">Reference proteome</keyword>
<accession>A0AA96ZW22</accession>
<dbReference type="PANTHER" id="PTHR23090:SF9">
    <property type="entry name" value="GLUTAMINE-DEPENDENT NAD(+) SYNTHETASE"/>
    <property type="match status" value="1"/>
</dbReference>
<keyword evidence="9" id="KW-0332">GMP biosynthesis</keyword>
<feature type="binding site" evidence="9">
    <location>
        <begin position="44"/>
        <end position="50"/>
    </location>
    <ligand>
        <name>ATP</name>
        <dbReference type="ChEBI" id="CHEBI:30616"/>
    </ligand>
</feature>
<evidence type="ECO:0000256" key="10">
    <source>
        <dbReference type="RuleBase" id="RU003811"/>
    </source>
</evidence>
<dbReference type="Gene3D" id="3.40.50.620">
    <property type="entry name" value="HUPs"/>
    <property type="match status" value="1"/>
</dbReference>
<evidence type="ECO:0000259" key="12">
    <source>
        <dbReference type="PROSITE" id="PS51553"/>
    </source>
</evidence>
<reference evidence="13 14" key="1">
    <citation type="submission" date="2023-07" db="EMBL/GenBank/DDBJ databases">
        <title>Closed genoem sequence of Methanosarcinaceae archaeon Ac7.</title>
        <authorList>
            <person name="Poehlein A."/>
            <person name="Protasov E."/>
            <person name="Platt K."/>
            <person name="Reeh H."/>
            <person name="Daniel R."/>
            <person name="Brune A."/>
        </authorList>
    </citation>
    <scope>NUCLEOTIDE SEQUENCE [LARGE SCALE GENOMIC DNA]</scope>
    <source>
        <strain evidence="13 14">Ac7</strain>
    </source>
</reference>
<dbReference type="GO" id="GO:0003952">
    <property type="term" value="F:NAD+ synthase (glutamine-hydrolyzing) activity"/>
    <property type="evidence" value="ECO:0007669"/>
    <property type="project" value="InterPro"/>
</dbReference>
<dbReference type="InterPro" id="IPR022310">
    <property type="entry name" value="NAD/GMP_synthase"/>
</dbReference>
<evidence type="ECO:0000256" key="1">
    <source>
        <dbReference type="ARBA" id="ARBA00005859"/>
    </source>
</evidence>
<evidence type="ECO:0000256" key="9">
    <source>
        <dbReference type="PROSITE-ProRule" id="PRU00886"/>
    </source>
</evidence>
<keyword evidence="9" id="KW-0658">Purine biosynthesis</keyword>
<feature type="binding site" evidence="8">
    <location>
        <position position="212"/>
    </location>
    <ligand>
        <name>ATP</name>
        <dbReference type="ChEBI" id="CHEBI:30616"/>
    </ligand>
</feature>
<evidence type="ECO:0000256" key="4">
    <source>
        <dbReference type="ARBA" id="ARBA00022741"/>
    </source>
</evidence>
<feature type="binding site" evidence="8">
    <location>
        <begin position="42"/>
        <end position="49"/>
    </location>
    <ligand>
        <name>ATP</name>
        <dbReference type="ChEBI" id="CHEBI:30616"/>
    </ligand>
</feature>
<dbReference type="GO" id="GO:0005524">
    <property type="term" value="F:ATP binding"/>
    <property type="evidence" value="ECO:0007669"/>
    <property type="project" value="UniProtKB-UniRule"/>
</dbReference>
<evidence type="ECO:0000256" key="7">
    <source>
        <dbReference type="ARBA" id="ARBA00023027"/>
    </source>
</evidence>
<evidence type="ECO:0000256" key="3">
    <source>
        <dbReference type="ARBA" id="ARBA00022723"/>
    </source>
</evidence>
<dbReference type="EMBL" id="CP131060">
    <property type="protein sequence ID" value="WNY26091.1"/>
    <property type="molecule type" value="Genomic_DNA"/>
</dbReference>
<comment type="catalytic activity">
    <reaction evidence="8 11">
        <text>deamido-NAD(+) + NH4(+) + ATP = AMP + diphosphate + NAD(+) + H(+)</text>
        <dbReference type="Rhea" id="RHEA:21188"/>
        <dbReference type="ChEBI" id="CHEBI:15378"/>
        <dbReference type="ChEBI" id="CHEBI:28938"/>
        <dbReference type="ChEBI" id="CHEBI:30616"/>
        <dbReference type="ChEBI" id="CHEBI:33019"/>
        <dbReference type="ChEBI" id="CHEBI:57540"/>
        <dbReference type="ChEBI" id="CHEBI:58437"/>
        <dbReference type="ChEBI" id="CHEBI:456215"/>
        <dbReference type="EC" id="6.3.1.5"/>
    </reaction>
</comment>
<dbReference type="EC" id="6.3.1.5" evidence="8 11"/>
<dbReference type="GO" id="GO:0046872">
    <property type="term" value="F:metal ion binding"/>
    <property type="evidence" value="ECO:0007669"/>
    <property type="project" value="UniProtKB-KW"/>
</dbReference>
<dbReference type="GO" id="GO:0004359">
    <property type="term" value="F:glutaminase activity"/>
    <property type="evidence" value="ECO:0007669"/>
    <property type="project" value="InterPro"/>
</dbReference>
<dbReference type="InterPro" id="IPR003694">
    <property type="entry name" value="NAD_synthase"/>
</dbReference>
<dbReference type="GO" id="GO:0003921">
    <property type="term" value="F:GMP synthase activity"/>
    <property type="evidence" value="ECO:0007669"/>
    <property type="project" value="InterPro"/>
</dbReference>